<feature type="binding site" evidence="2">
    <location>
        <position position="357"/>
    </location>
    <ligand>
        <name>FAD</name>
        <dbReference type="ChEBI" id="CHEBI:57692"/>
    </ligand>
</feature>
<sequence length="517" mass="58040">MADHTQPNRARRPRPGRRIVIVGGGTAGWMTAAALSRFCGRDWGITLVESDAIGTVGVGEATIPMIRNFNAALGIDEAEFIAATNGTYKLGIEFVGWGAPDSRYLHAFGLVGRGLGLLPFQHYWLRARAEGFGGPIGDYVFNAIACREERFAHVERQPGSALPPMPFAYHFDAGLYAAFLRRYAETRGVLREEGRIDHVETPAEGGDITSVRIDGERVVEGDLFIDCSGFRALLIEDTLQTGWTDWSHWLPCDRAIAVPCEPSEPWLPYTRSTAREAGWQWRIPLQNRIGNGHVFSSAHMSEDTAQEALLANLDGEPTAEPRLLRFTTGMRKQAWNRNVVAIGLSSGFLEPLESTSIHLIQTGINRLLDYLPVSGFGPRDRENFNRRTAYEMERIRDFIILHYHANGREGQPFWDMLRTMAVPDTLAEKIEMFRAGGKVVRDQDELFDVPGWVQVMLGQGIEPRGWHPLADELPRDQLEQFLATVKSAYERDVARMPSHQDYVRRLARQGRSKLEIA</sequence>
<dbReference type="EMBL" id="CP032228">
    <property type="protein sequence ID" value="QFI63519.1"/>
    <property type="molecule type" value="Genomic_DNA"/>
</dbReference>
<feature type="active site" evidence="1">
    <location>
        <position position="89"/>
    </location>
</feature>
<dbReference type="SUPFAM" id="SSF51905">
    <property type="entry name" value="FAD/NAD(P)-binding domain"/>
    <property type="match status" value="1"/>
</dbReference>
<dbReference type="GO" id="GO:0004497">
    <property type="term" value="F:monooxygenase activity"/>
    <property type="evidence" value="ECO:0007669"/>
    <property type="project" value="InterPro"/>
</dbReference>
<dbReference type="PANTHER" id="PTHR43747:SF4">
    <property type="entry name" value="FLAVIN-DEPENDENT TRYPTOPHAN HALOGENASE"/>
    <property type="match status" value="1"/>
</dbReference>
<dbReference type="InterPro" id="IPR033856">
    <property type="entry name" value="Trp_halogen"/>
</dbReference>
<dbReference type="AlphaFoldDB" id="A0A5P6NBY3"/>
<evidence type="ECO:0000313" key="3">
    <source>
        <dbReference type="EMBL" id="QFI63519.1"/>
    </source>
</evidence>
<dbReference type="InterPro" id="IPR006905">
    <property type="entry name" value="Flavin_halogenase"/>
</dbReference>
<dbReference type="RefSeq" id="WP_151885710.1">
    <property type="nucleotide sequence ID" value="NZ_CP032228.1"/>
</dbReference>
<keyword evidence="2" id="KW-0285">Flavoprotein</keyword>
<dbReference type="PANTHER" id="PTHR43747">
    <property type="entry name" value="FAD-BINDING PROTEIN"/>
    <property type="match status" value="1"/>
</dbReference>
<dbReference type="GO" id="GO:0000166">
    <property type="term" value="F:nucleotide binding"/>
    <property type="evidence" value="ECO:0007669"/>
    <property type="project" value="UniProtKB-KW"/>
</dbReference>
<dbReference type="InterPro" id="IPR036188">
    <property type="entry name" value="FAD/NAD-bd_sf"/>
</dbReference>
<proteinExistence type="predicted"/>
<evidence type="ECO:0000256" key="1">
    <source>
        <dbReference type="PIRSR" id="PIRSR011396-1"/>
    </source>
</evidence>
<dbReference type="GeneID" id="69697578"/>
<keyword evidence="2" id="KW-0547">Nucleotide-binding</keyword>
<feature type="binding site" evidence="2">
    <location>
        <begin position="24"/>
        <end position="27"/>
    </location>
    <ligand>
        <name>FAD</name>
        <dbReference type="ChEBI" id="CHEBI:57692"/>
    </ligand>
</feature>
<reference evidence="4" key="1">
    <citation type="submission" date="2018-09" db="EMBL/GenBank/DDBJ databases">
        <title>Nocardia yunnanensis sp. nov., an actinomycete isolated from a soil sample.</title>
        <authorList>
            <person name="Zhang J."/>
        </authorList>
    </citation>
    <scope>NUCLEOTIDE SEQUENCE [LARGE SCALE GENOMIC DNA]</scope>
    <source>
        <strain evidence="4">21-3</strain>
    </source>
</reference>
<dbReference type="PIRSF" id="PIRSF011396">
    <property type="entry name" value="Trp_halogenase"/>
    <property type="match status" value="1"/>
</dbReference>
<name>A0A5P6NBY3_9SPHN</name>
<protein>
    <submittedName>
        <fullName evidence="3">Tryptophan 7-halogenase</fullName>
    </submittedName>
</protein>
<dbReference type="Proteomes" id="UP000325385">
    <property type="component" value="Chromosome"/>
</dbReference>
<accession>A0A5P6NBY3</accession>
<feature type="binding site" evidence="2">
    <location>
        <position position="353"/>
    </location>
    <ligand>
        <name>L-tryptophan</name>
        <dbReference type="ChEBI" id="CHEBI:57912"/>
    </ligand>
</feature>
<dbReference type="Pfam" id="PF04820">
    <property type="entry name" value="Trp_halogenase"/>
    <property type="match status" value="1"/>
</dbReference>
<gene>
    <name evidence="3" type="ORF">D0Y83_09720</name>
</gene>
<keyword evidence="2" id="KW-0274">FAD</keyword>
<feature type="binding site" evidence="2">
    <location>
        <position position="89"/>
    </location>
    <ligand>
        <name>7-chloro-L-tryptophan</name>
        <dbReference type="ChEBI" id="CHEBI:58713"/>
    </ligand>
</feature>
<feature type="binding site" evidence="2">
    <location>
        <position position="344"/>
    </location>
    <ligand>
        <name>FAD</name>
        <dbReference type="ChEBI" id="CHEBI:57692"/>
    </ligand>
</feature>
<evidence type="ECO:0000313" key="4">
    <source>
        <dbReference type="Proteomes" id="UP000325385"/>
    </source>
</evidence>
<evidence type="ECO:0000256" key="2">
    <source>
        <dbReference type="PIRSR" id="PIRSR011396-2"/>
    </source>
</evidence>
<organism evidence="3 4">
    <name type="scientific">Qipengyuania flava</name>
    <dbReference type="NCBI Taxonomy" id="192812"/>
    <lineage>
        <taxon>Bacteria</taxon>
        <taxon>Pseudomonadati</taxon>
        <taxon>Pseudomonadota</taxon>
        <taxon>Alphaproteobacteria</taxon>
        <taxon>Sphingomonadales</taxon>
        <taxon>Erythrobacteraceae</taxon>
        <taxon>Qipengyuania</taxon>
    </lineage>
</organism>
<dbReference type="Gene3D" id="3.50.50.60">
    <property type="entry name" value="FAD/NAD(P)-binding domain"/>
    <property type="match status" value="1"/>
</dbReference>
<dbReference type="InterPro" id="IPR050816">
    <property type="entry name" value="Flavin-dep_Halogenase_NPB"/>
</dbReference>